<evidence type="ECO:0000313" key="1">
    <source>
        <dbReference type="EMBL" id="KIG14212.1"/>
    </source>
</evidence>
<dbReference type="Proteomes" id="UP000031599">
    <property type="component" value="Unassembled WGS sequence"/>
</dbReference>
<name>A0A0C2D254_9BACT</name>
<comment type="caution">
    <text evidence="1">The sequence shown here is derived from an EMBL/GenBank/DDBJ whole genome shotgun (WGS) entry which is preliminary data.</text>
</comment>
<reference evidence="1 2" key="1">
    <citation type="submission" date="2014-12" db="EMBL/GenBank/DDBJ databases">
        <title>Genome assembly of Enhygromyxa salina DSM 15201.</title>
        <authorList>
            <person name="Sharma G."/>
            <person name="Subramanian S."/>
        </authorList>
    </citation>
    <scope>NUCLEOTIDE SEQUENCE [LARGE SCALE GENOMIC DNA]</scope>
    <source>
        <strain evidence="1 2">DSM 15201</strain>
    </source>
</reference>
<dbReference type="AlphaFoldDB" id="A0A0C2D254"/>
<proteinExistence type="predicted"/>
<accession>A0A0C2D254</accession>
<dbReference type="RefSeq" id="WP_052553999.1">
    <property type="nucleotide sequence ID" value="NZ_JMCC02000076.1"/>
</dbReference>
<evidence type="ECO:0000313" key="2">
    <source>
        <dbReference type="Proteomes" id="UP000031599"/>
    </source>
</evidence>
<organism evidence="1 2">
    <name type="scientific">Enhygromyxa salina</name>
    <dbReference type="NCBI Taxonomy" id="215803"/>
    <lineage>
        <taxon>Bacteria</taxon>
        <taxon>Pseudomonadati</taxon>
        <taxon>Myxococcota</taxon>
        <taxon>Polyangia</taxon>
        <taxon>Nannocystales</taxon>
        <taxon>Nannocystaceae</taxon>
        <taxon>Enhygromyxa</taxon>
    </lineage>
</organism>
<gene>
    <name evidence="1" type="ORF">DB30_06961</name>
</gene>
<dbReference type="EMBL" id="JMCC02000076">
    <property type="protein sequence ID" value="KIG14212.1"/>
    <property type="molecule type" value="Genomic_DNA"/>
</dbReference>
<protein>
    <recommendedName>
        <fullName evidence="3">CheW-like domain-containing protein</fullName>
    </recommendedName>
</protein>
<evidence type="ECO:0008006" key="3">
    <source>
        <dbReference type="Google" id="ProtNLM"/>
    </source>
</evidence>
<sequence length="137" mass="14322">MGEPAPERALMRLLVLEGAGLAIPDSVIASIEPGSRIGPGADRGAPWLADLVHGQKLTPTPTSSSEPVRRTLQLQGGGAVEVPATMHIVDHVELLELSNLLRPHDASGAILGVIELPEGLSLVCDPRRLLAQGAPDR</sequence>